<dbReference type="InterPro" id="IPR011712">
    <property type="entry name" value="Sig_transdc_His_kin_sub3_dim/P"/>
</dbReference>
<keyword evidence="13" id="KW-0408">Iron</keyword>
<evidence type="ECO:0000259" key="20">
    <source>
        <dbReference type="SMART" id="SM00387"/>
    </source>
</evidence>
<feature type="transmembrane region" description="Helical" evidence="19">
    <location>
        <begin position="82"/>
        <end position="105"/>
    </location>
</feature>
<evidence type="ECO:0000256" key="5">
    <source>
        <dbReference type="ARBA" id="ARBA00017322"/>
    </source>
</evidence>
<evidence type="ECO:0000256" key="16">
    <source>
        <dbReference type="ARBA" id="ARBA00024827"/>
    </source>
</evidence>
<proteinExistence type="predicted"/>
<feature type="transmembrane region" description="Helical" evidence="19">
    <location>
        <begin position="237"/>
        <end position="258"/>
    </location>
</feature>
<dbReference type="InterPro" id="IPR050482">
    <property type="entry name" value="Sensor_HK_TwoCompSys"/>
</dbReference>
<keyword evidence="19" id="KW-1133">Transmembrane helix</keyword>
<keyword evidence="15" id="KW-0479">Metal-binding</keyword>
<keyword evidence="19" id="KW-0472">Membrane</keyword>
<dbReference type="Proteomes" id="UP001500945">
    <property type="component" value="Unassembled WGS sequence"/>
</dbReference>
<protein>
    <recommendedName>
        <fullName evidence="5">Oxygen sensor histidine kinase NreB</fullName>
        <ecNumber evidence="4">2.7.13.3</ecNumber>
    </recommendedName>
    <alternativeName>
        <fullName evidence="17">Nitrogen regulation protein B</fullName>
    </alternativeName>
</protein>
<evidence type="ECO:0000256" key="17">
    <source>
        <dbReference type="ARBA" id="ARBA00030800"/>
    </source>
</evidence>
<dbReference type="Pfam" id="PF02518">
    <property type="entry name" value="HATPase_c"/>
    <property type="match status" value="1"/>
</dbReference>
<evidence type="ECO:0000256" key="4">
    <source>
        <dbReference type="ARBA" id="ARBA00012438"/>
    </source>
</evidence>
<dbReference type="EMBL" id="BAABGM010000003">
    <property type="protein sequence ID" value="GAA4399700.1"/>
    <property type="molecule type" value="Genomic_DNA"/>
</dbReference>
<feature type="transmembrane region" description="Helical" evidence="19">
    <location>
        <begin position="54"/>
        <end position="75"/>
    </location>
</feature>
<keyword evidence="22" id="KW-1185">Reference proteome</keyword>
<comment type="subcellular location">
    <subcellularLocation>
        <location evidence="3">Cytoplasm</location>
    </subcellularLocation>
</comment>
<accession>A0ABP8K3Q9</accession>
<evidence type="ECO:0000256" key="13">
    <source>
        <dbReference type="ARBA" id="ARBA00023004"/>
    </source>
</evidence>
<evidence type="ECO:0000256" key="7">
    <source>
        <dbReference type="ARBA" id="ARBA00022490"/>
    </source>
</evidence>
<gene>
    <name evidence="21" type="ORF">GCM10023168_07450</name>
</gene>
<feature type="coiled-coil region" evidence="18">
    <location>
        <begin position="440"/>
        <end position="467"/>
    </location>
</feature>
<evidence type="ECO:0000256" key="2">
    <source>
        <dbReference type="ARBA" id="ARBA00001966"/>
    </source>
</evidence>
<evidence type="ECO:0000256" key="11">
    <source>
        <dbReference type="ARBA" id="ARBA00022777"/>
    </source>
</evidence>
<keyword evidence="18" id="KW-0175">Coiled coil</keyword>
<dbReference type="Gene3D" id="1.20.5.1930">
    <property type="match status" value="1"/>
</dbReference>
<keyword evidence="15" id="KW-0411">Iron-sulfur</keyword>
<keyword evidence="8" id="KW-0597">Phosphoprotein</keyword>
<evidence type="ECO:0000256" key="15">
    <source>
        <dbReference type="ARBA" id="ARBA00023014"/>
    </source>
</evidence>
<evidence type="ECO:0000256" key="6">
    <source>
        <dbReference type="ARBA" id="ARBA00022485"/>
    </source>
</evidence>
<evidence type="ECO:0000256" key="12">
    <source>
        <dbReference type="ARBA" id="ARBA00022840"/>
    </source>
</evidence>
<dbReference type="PRINTS" id="PR00344">
    <property type="entry name" value="BCTRLSENSOR"/>
</dbReference>
<keyword evidence="19" id="KW-0812">Transmembrane</keyword>
<name>A0ABP8K3Q9_9MICO</name>
<organism evidence="21 22">
    <name type="scientific">Fodinibacter luteus</name>
    <dbReference type="NCBI Taxonomy" id="552064"/>
    <lineage>
        <taxon>Bacteria</taxon>
        <taxon>Bacillati</taxon>
        <taxon>Actinomycetota</taxon>
        <taxon>Actinomycetes</taxon>
        <taxon>Micrococcales</taxon>
        <taxon>Intrasporangiaceae</taxon>
        <taxon>Fodinibacter (ex Wang et al. 2009)</taxon>
    </lineage>
</organism>
<comment type="caution">
    <text evidence="21">The sequence shown here is derived from an EMBL/GenBank/DDBJ whole genome shotgun (WGS) entry which is preliminary data.</text>
</comment>
<keyword evidence="11" id="KW-0418">Kinase</keyword>
<evidence type="ECO:0000256" key="10">
    <source>
        <dbReference type="ARBA" id="ARBA00022741"/>
    </source>
</evidence>
<dbReference type="PANTHER" id="PTHR24421:SF10">
    <property type="entry name" value="NITRATE_NITRITE SENSOR PROTEIN NARQ"/>
    <property type="match status" value="1"/>
</dbReference>
<dbReference type="EC" id="2.7.13.3" evidence="4"/>
<evidence type="ECO:0000256" key="9">
    <source>
        <dbReference type="ARBA" id="ARBA00022679"/>
    </source>
</evidence>
<keyword evidence="9" id="KW-0808">Transferase</keyword>
<evidence type="ECO:0000313" key="21">
    <source>
        <dbReference type="EMBL" id="GAA4399700.1"/>
    </source>
</evidence>
<comment type="function">
    <text evidence="16">Member of the two-component regulatory system NreB/NreC involved in the control of dissimilatory nitrate/nitrite reduction in response to oxygen. NreB functions as a direct oxygen sensor histidine kinase which is autophosphorylated, in the absence of oxygen, probably at the conserved histidine residue, and transfers its phosphate group probably to a conserved aspartate residue of NreC. NreB/NreC activates the expression of the nitrate (narGHJI) and nitrite (nir) reductase operons, as well as the putative nitrate transporter gene narT.</text>
</comment>
<dbReference type="CDD" id="cd16917">
    <property type="entry name" value="HATPase_UhpB-NarQ-NarX-like"/>
    <property type="match status" value="1"/>
</dbReference>
<dbReference type="SUPFAM" id="SSF55874">
    <property type="entry name" value="ATPase domain of HSP90 chaperone/DNA topoisomerase II/histidine kinase"/>
    <property type="match status" value="1"/>
</dbReference>
<dbReference type="Gene3D" id="3.30.565.10">
    <property type="entry name" value="Histidine kinase-like ATPase, C-terminal domain"/>
    <property type="match status" value="1"/>
</dbReference>
<feature type="transmembrane region" description="Helical" evidence="19">
    <location>
        <begin position="21"/>
        <end position="42"/>
    </location>
</feature>
<comment type="cofactor">
    <cofactor evidence="2">
        <name>[4Fe-4S] cluster</name>
        <dbReference type="ChEBI" id="CHEBI:49883"/>
    </cofactor>
</comment>
<comment type="catalytic activity">
    <reaction evidence="1">
        <text>ATP + protein L-histidine = ADP + protein N-phospho-L-histidine.</text>
        <dbReference type="EC" id="2.7.13.3"/>
    </reaction>
</comment>
<evidence type="ECO:0000256" key="19">
    <source>
        <dbReference type="SAM" id="Phobius"/>
    </source>
</evidence>
<dbReference type="SMART" id="SM00387">
    <property type="entry name" value="HATPase_c"/>
    <property type="match status" value="1"/>
</dbReference>
<keyword evidence="10" id="KW-0547">Nucleotide-binding</keyword>
<feature type="transmembrane region" description="Helical" evidence="19">
    <location>
        <begin position="207"/>
        <end position="231"/>
    </location>
</feature>
<feature type="transmembrane region" description="Helical" evidence="19">
    <location>
        <begin position="270"/>
        <end position="290"/>
    </location>
</feature>
<evidence type="ECO:0000256" key="8">
    <source>
        <dbReference type="ARBA" id="ARBA00022553"/>
    </source>
</evidence>
<reference evidence="22" key="1">
    <citation type="journal article" date="2019" name="Int. J. Syst. Evol. Microbiol.">
        <title>The Global Catalogue of Microorganisms (GCM) 10K type strain sequencing project: providing services to taxonomists for standard genome sequencing and annotation.</title>
        <authorList>
            <consortium name="The Broad Institute Genomics Platform"/>
            <consortium name="The Broad Institute Genome Sequencing Center for Infectious Disease"/>
            <person name="Wu L."/>
            <person name="Ma J."/>
        </authorList>
    </citation>
    <scope>NUCLEOTIDE SEQUENCE [LARGE SCALE GENOMIC DNA]</scope>
    <source>
        <strain evidence="22">JCM 17809</strain>
    </source>
</reference>
<keyword evidence="14" id="KW-0902">Two-component regulatory system</keyword>
<evidence type="ECO:0000256" key="1">
    <source>
        <dbReference type="ARBA" id="ARBA00000085"/>
    </source>
</evidence>
<evidence type="ECO:0000256" key="14">
    <source>
        <dbReference type="ARBA" id="ARBA00023012"/>
    </source>
</evidence>
<feature type="domain" description="Histidine kinase/HSP90-like ATPase" evidence="20">
    <location>
        <begin position="528"/>
        <end position="655"/>
    </location>
</feature>
<keyword evidence="6" id="KW-0004">4Fe-4S</keyword>
<dbReference type="PANTHER" id="PTHR24421">
    <property type="entry name" value="NITRATE/NITRITE SENSOR PROTEIN NARX-RELATED"/>
    <property type="match status" value="1"/>
</dbReference>
<feature type="transmembrane region" description="Helical" evidence="19">
    <location>
        <begin position="149"/>
        <end position="167"/>
    </location>
</feature>
<evidence type="ECO:0000256" key="3">
    <source>
        <dbReference type="ARBA" id="ARBA00004496"/>
    </source>
</evidence>
<keyword evidence="7" id="KW-0963">Cytoplasm</keyword>
<feature type="transmembrane region" description="Helical" evidence="19">
    <location>
        <begin position="173"/>
        <end position="195"/>
    </location>
</feature>
<dbReference type="InterPro" id="IPR036890">
    <property type="entry name" value="HATPase_C_sf"/>
</dbReference>
<dbReference type="InterPro" id="IPR004358">
    <property type="entry name" value="Sig_transdc_His_kin-like_C"/>
</dbReference>
<sequence length="659" mass="68492">MTHLYAPVTMDDRDAPGTEGMPRAATAIAVVAWGTAVLAVVLSVVARPPLDEGLWFLLVDVTVACVYGTVAAVILSRRRHPVPWLLALAAVGGGLAALGFGYRALAAARPGLPPLEALGALQGLAWVPGTLALFLVVPWLVRDHPLGRAVWGVVAGSALITLFLLAQVMVAEWAFSALVAAIVVLGLVTAGAVEVRHRRGPVAERNGLGWLALGTAVLALSFLPLALPWGLVAIPVWFTPVLHLASQAVYPAAVLVAVLRGRMWGLQLAVSRTVLAGLMTVALTTTYVVVTWLVTLVVPGAGFGQLVGAAVVAVAVQPARIALERRVHRLVHGAAATPEHVVRRLGSHLSVEGSADSLLNGLAADVGTAMRLESVTLRTPGVDHVLWGMPSGAPTVVPLRHRGEEVGTMEVTLPGGESLGATGERTLADLGNVVATAVAVTRAAREVEDARQRLARARLEERRVIRREIHDGLGPSLAGLRLGLRGARNLLDTDPAAAAELLGTLQDELDQRVDDVRTLSHSLLPPVLDELGLGAALEELAARHAEDGLTVRLHLDHGEVADPMLAAAAYGIVGEALVNVSRHSGASECTVRTDSSSGSLVVTVSDPGRGIGADARAGVGSRAMRERAEEQGGRLDIRSAPGAGTVVEAVLPVGVPSRA</sequence>
<feature type="transmembrane region" description="Helical" evidence="19">
    <location>
        <begin position="117"/>
        <end position="137"/>
    </location>
</feature>
<keyword evidence="12" id="KW-0067">ATP-binding</keyword>
<evidence type="ECO:0000256" key="18">
    <source>
        <dbReference type="SAM" id="Coils"/>
    </source>
</evidence>
<dbReference type="InterPro" id="IPR003594">
    <property type="entry name" value="HATPase_dom"/>
</dbReference>
<evidence type="ECO:0000313" key="22">
    <source>
        <dbReference type="Proteomes" id="UP001500945"/>
    </source>
</evidence>
<dbReference type="Pfam" id="PF07730">
    <property type="entry name" value="HisKA_3"/>
    <property type="match status" value="1"/>
</dbReference>